<evidence type="ECO:0000256" key="1">
    <source>
        <dbReference type="ARBA" id="ARBA00022837"/>
    </source>
</evidence>
<keyword evidence="1" id="KW-0106">Calcium</keyword>
<dbReference type="SUPFAM" id="SSF47473">
    <property type="entry name" value="EF-hand"/>
    <property type="match status" value="1"/>
</dbReference>
<sequence>MSPRQVKLHSIPLREQVPSNFRHELFQFHQLLRDAIEANNQDQFQHVNSQRSEIISRDRSLLELLTSDRGDAVMKEFFAQWQRFRRRTVFDDPLQTNGEDDGSILWEVLETFFANLPFVVSEDDAGGAGSSKAFSRYIDSLKSLRDLLITLLFKHPTSDVHDAAEDDSDEEIACGLQSSIGLGFGLNFSAGRNVNSPRFVRQSSLSGRAKGRIPFYLYCQQLKDELEALRRRVPHRSLHSPGVASGILVDAGLLQDNTIMLLVDFWALPRDERLAFFCQIASQANEQDASAILRVFLDNCTTQSLIQIWEALQQSPQFRKMLLDTKLQFEPGTGDKPTAQILTSTESEKWQTEDENETSNMDKPLVWRGSQRGIKKRGRRSTRFVDLSGITEAIRERRRLSLSGPSDQPNAETQNGRRKSFRRSDLSHRRPKTPIDRESTPLLELLHNDLTEVIKMEDGPNAYVMNAVWQLLEALDGRKMHESKSGYHRRHVPLPAPSPVQPLQPQQQHQQIVNQTPRTSIHTPFSAEQQFLMKLDQLQSMLVALGDVRVHTMSTETITGAYRRIPILAKLFAAITDTSLGAAGVDTARGGMSKIVSSYGKTQHLSSSWQEGGSKEKVVDPLSESLEASLTTTGDKVREDVEAMSLLLVKISKFVRSLAPLVDNEDLAHTNMSTSDDVLTIMGLATKLENASALTEAPGVFKGGKGKRRLSLAADREVPVLLAVQTLARSNDFNVVSQLIATSVEAKMTRVRTTLAEADADDDDEDDEEVQDHKQTHTQGGGVQIPSRDGDSIVLRSGKGDIQASIKNAAAMRGIKLFSVDILLRIVNQLYRDNYETMVSTLQYGNRRMEFSEFIYDWHIRKYGLKTLAQRHLLKLIQSLRKYEKKSFLCQLCLRFMGIQISLLLLFFVLNDFDILYTVNYSPLGFHEHKFILGLLSRWSFGTFLGGSKHRVELPKRQFKVRITFAISTVLAALREKFGVYARGMDALGDCIRAQARTHDEEFIRESDLLTLCVDEFESQRALLEKVLGAVYQAGDVNGDGNLEFDEFASVVTNLSPTVDDRFLHKVFAAAHDFTKPRRISFGRFLDVILLERFLSSAPLSAAATGIARTKNAAAASTTGGAAPVSGGSSQMLNNPAKTMLRDEQEEAYQFELLRETWAHDSAAVTQVLQTSITHAPTAKSLAFRVAFLDQLLDRRVDSKTAWLCHRQIMREIARYQHLDAVEIDSLRRKEQQFKKAVRAIRNVQRFSALFGVTPAIQDETSDVDTQDASPNYTAAVQLSLDDQAGVVNVADVAALENELRETFLERADEGAIDDYMTAMQHLRRMSVKQQSLQLEDLAALRTEEALSEENEESETDDDDEE</sequence>
<feature type="region of interest" description="Disordered" evidence="2">
    <location>
        <begin position="396"/>
        <end position="438"/>
    </location>
</feature>
<protein>
    <recommendedName>
        <fullName evidence="3">EF-hand domain-containing protein</fullName>
    </recommendedName>
</protein>
<feature type="compositionally biased region" description="Acidic residues" evidence="2">
    <location>
        <begin position="1346"/>
        <end position="1362"/>
    </location>
</feature>
<comment type="caution">
    <text evidence="4">The sequence shown here is derived from an EMBL/GenBank/DDBJ whole genome shotgun (WGS) entry which is preliminary data.</text>
</comment>
<dbReference type="Gene3D" id="1.10.238.10">
    <property type="entry name" value="EF-hand"/>
    <property type="match status" value="1"/>
</dbReference>
<feature type="region of interest" description="Disordered" evidence="2">
    <location>
        <begin position="1343"/>
        <end position="1362"/>
    </location>
</feature>
<dbReference type="InterPro" id="IPR018247">
    <property type="entry name" value="EF_Hand_1_Ca_BS"/>
</dbReference>
<keyword evidence="5" id="KW-1185">Reference proteome</keyword>
<dbReference type="InterPro" id="IPR002048">
    <property type="entry name" value="EF_hand_dom"/>
</dbReference>
<proteinExistence type="predicted"/>
<dbReference type="STRING" id="4795.A0A225W9S3"/>
<feature type="region of interest" description="Disordered" evidence="2">
    <location>
        <begin position="329"/>
        <end position="380"/>
    </location>
</feature>
<dbReference type="PANTHER" id="PTHR34894">
    <property type="entry name" value="SAM-DEPENDENT METHYLTRANSFERASE RSMI, CONSERVED SITE"/>
    <property type="match status" value="1"/>
</dbReference>
<dbReference type="Proteomes" id="UP000198211">
    <property type="component" value="Unassembled WGS sequence"/>
</dbReference>
<reference evidence="5" key="1">
    <citation type="submission" date="2017-03" db="EMBL/GenBank/DDBJ databases">
        <title>Phytopthora megakarya and P. palmivora, two closely related causual agents of cacao black pod achieved similar genome size and gene model numbers by different mechanisms.</title>
        <authorList>
            <person name="Ali S."/>
            <person name="Shao J."/>
            <person name="Larry D.J."/>
            <person name="Kronmiller B."/>
            <person name="Shen D."/>
            <person name="Strem M.D."/>
            <person name="Melnick R.L."/>
            <person name="Guiltinan M.J."/>
            <person name="Tyler B.M."/>
            <person name="Meinhardt L.W."/>
            <person name="Bailey B.A."/>
        </authorList>
    </citation>
    <scope>NUCLEOTIDE SEQUENCE [LARGE SCALE GENOMIC DNA]</scope>
    <source>
        <strain evidence="5">zdho120</strain>
    </source>
</reference>
<evidence type="ECO:0000256" key="2">
    <source>
        <dbReference type="SAM" id="MobiDB-lite"/>
    </source>
</evidence>
<dbReference type="EMBL" id="NBNE01001328">
    <property type="protein sequence ID" value="OWZ14486.1"/>
    <property type="molecule type" value="Genomic_DNA"/>
</dbReference>
<feature type="region of interest" description="Disordered" evidence="2">
    <location>
        <begin position="757"/>
        <end position="789"/>
    </location>
</feature>
<feature type="compositionally biased region" description="Polar residues" evidence="2">
    <location>
        <begin position="403"/>
        <end position="414"/>
    </location>
</feature>
<feature type="domain" description="EF-hand" evidence="3">
    <location>
        <begin position="1023"/>
        <end position="1058"/>
    </location>
</feature>
<dbReference type="PROSITE" id="PS00018">
    <property type="entry name" value="EF_HAND_1"/>
    <property type="match status" value="1"/>
</dbReference>
<gene>
    <name evidence="4" type="ORF">PHMEG_00012030</name>
</gene>
<evidence type="ECO:0000259" key="3">
    <source>
        <dbReference type="PROSITE" id="PS50222"/>
    </source>
</evidence>
<feature type="compositionally biased region" description="Basic and acidic residues" evidence="2">
    <location>
        <begin position="422"/>
        <end position="438"/>
    </location>
</feature>
<dbReference type="PANTHER" id="PTHR34894:SF5">
    <property type="entry name" value="EF-HAND DOMAIN-CONTAINING PROTEIN"/>
    <property type="match status" value="1"/>
</dbReference>
<dbReference type="InterPro" id="IPR011992">
    <property type="entry name" value="EF-hand-dom_pair"/>
</dbReference>
<evidence type="ECO:0000313" key="4">
    <source>
        <dbReference type="EMBL" id="OWZ14486.1"/>
    </source>
</evidence>
<name>A0A225W9S3_9STRA</name>
<accession>A0A225W9S3</accession>
<dbReference type="OrthoDB" id="163938at2759"/>
<dbReference type="GO" id="GO:0005509">
    <property type="term" value="F:calcium ion binding"/>
    <property type="evidence" value="ECO:0007669"/>
    <property type="project" value="InterPro"/>
</dbReference>
<feature type="compositionally biased region" description="Acidic residues" evidence="2">
    <location>
        <begin position="758"/>
        <end position="770"/>
    </location>
</feature>
<dbReference type="PROSITE" id="PS50222">
    <property type="entry name" value="EF_HAND_2"/>
    <property type="match status" value="1"/>
</dbReference>
<evidence type="ECO:0000313" key="5">
    <source>
        <dbReference type="Proteomes" id="UP000198211"/>
    </source>
</evidence>
<organism evidence="4 5">
    <name type="scientific">Phytophthora megakarya</name>
    <dbReference type="NCBI Taxonomy" id="4795"/>
    <lineage>
        <taxon>Eukaryota</taxon>
        <taxon>Sar</taxon>
        <taxon>Stramenopiles</taxon>
        <taxon>Oomycota</taxon>
        <taxon>Peronosporomycetes</taxon>
        <taxon>Peronosporales</taxon>
        <taxon>Peronosporaceae</taxon>
        <taxon>Phytophthora</taxon>
    </lineage>
</organism>